<dbReference type="Pfam" id="PF19567">
    <property type="entry name" value="CpsB_CapC"/>
    <property type="match status" value="1"/>
</dbReference>
<feature type="region of interest" description="Disordered" evidence="5">
    <location>
        <begin position="1"/>
        <end position="31"/>
    </location>
</feature>
<keyword evidence="7" id="KW-1185">Reference proteome</keyword>
<proteinExistence type="inferred from homology"/>
<dbReference type="GO" id="GO:0030145">
    <property type="term" value="F:manganese ion binding"/>
    <property type="evidence" value="ECO:0007669"/>
    <property type="project" value="InterPro"/>
</dbReference>
<evidence type="ECO:0000256" key="1">
    <source>
        <dbReference type="ARBA" id="ARBA00005750"/>
    </source>
</evidence>
<evidence type="ECO:0000256" key="4">
    <source>
        <dbReference type="ARBA" id="ARBA00051722"/>
    </source>
</evidence>
<dbReference type="PANTHER" id="PTHR39181:SF1">
    <property type="entry name" value="TYROSINE-PROTEIN PHOSPHATASE YWQE"/>
    <property type="match status" value="1"/>
</dbReference>
<dbReference type="Gene3D" id="3.20.20.140">
    <property type="entry name" value="Metal-dependent hydrolases"/>
    <property type="match status" value="1"/>
</dbReference>
<comment type="similarity">
    <text evidence="1">Belongs to the metallo-dependent hydrolases superfamily. CpsB/CapC family.</text>
</comment>
<dbReference type="InterPro" id="IPR016195">
    <property type="entry name" value="Pol/histidinol_Pase-like"/>
</dbReference>
<organism evidence="6 7">
    <name type="scientific">Lignipirellula cremea</name>
    <dbReference type="NCBI Taxonomy" id="2528010"/>
    <lineage>
        <taxon>Bacteria</taxon>
        <taxon>Pseudomonadati</taxon>
        <taxon>Planctomycetota</taxon>
        <taxon>Planctomycetia</taxon>
        <taxon>Pirellulales</taxon>
        <taxon>Pirellulaceae</taxon>
        <taxon>Lignipirellula</taxon>
    </lineage>
</organism>
<dbReference type="KEGG" id="lcre:Pla8534_52050"/>
<dbReference type="Proteomes" id="UP000317648">
    <property type="component" value="Chromosome"/>
</dbReference>
<evidence type="ECO:0000256" key="2">
    <source>
        <dbReference type="ARBA" id="ARBA00013064"/>
    </source>
</evidence>
<evidence type="ECO:0000256" key="3">
    <source>
        <dbReference type="ARBA" id="ARBA00022801"/>
    </source>
</evidence>
<comment type="catalytic activity">
    <reaction evidence="4">
        <text>O-phospho-L-tyrosyl-[protein] + H2O = L-tyrosyl-[protein] + phosphate</text>
        <dbReference type="Rhea" id="RHEA:10684"/>
        <dbReference type="Rhea" id="RHEA-COMP:10136"/>
        <dbReference type="Rhea" id="RHEA-COMP:20101"/>
        <dbReference type="ChEBI" id="CHEBI:15377"/>
        <dbReference type="ChEBI" id="CHEBI:43474"/>
        <dbReference type="ChEBI" id="CHEBI:46858"/>
        <dbReference type="ChEBI" id="CHEBI:61978"/>
        <dbReference type="EC" id="3.1.3.48"/>
    </reaction>
</comment>
<sequence length="317" mass="35495">MESNGGCHYDPRVQVVPRHSGPAAGQERKPCNRAPSTRFFHRFLTKRGDFVSHKFYDIHCHILPAIDDGSSSWEMTFAMAKLAVADGVAAIVCTPHQLGTNSQNKGDHIRLLVAETQRRLDKRGIALQLLPGADVRIEPEMMSQLRTGEVVSLGDHRKHVLLELPHELYFPIDNVLDSLARQKMIGILSHPERNEGILKDRSVLEPLVENGCQMQITAGSLLGEFGPRPRDFSEWMLREGLVHFLASDAHGLKSRRPGLRKAFERAAEIVGEEEAFNLCSVHPQAVAEGRRTPSGFRPVVHTAKPNWFSRIFLRQAS</sequence>
<dbReference type="PANTHER" id="PTHR39181">
    <property type="entry name" value="TYROSINE-PROTEIN PHOSPHATASE YWQE"/>
    <property type="match status" value="1"/>
</dbReference>
<dbReference type="GO" id="GO:0004725">
    <property type="term" value="F:protein tyrosine phosphatase activity"/>
    <property type="evidence" value="ECO:0007669"/>
    <property type="project" value="UniProtKB-EC"/>
</dbReference>
<dbReference type="SUPFAM" id="SSF89550">
    <property type="entry name" value="PHP domain-like"/>
    <property type="match status" value="1"/>
</dbReference>
<accession>A0A518DZU3</accession>
<evidence type="ECO:0000256" key="5">
    <source>
        <dbReference type="SAM" id="MobiDB-lite"/>
    </source>
</evidence>
<dbReference type="EC" id="3.1.3.48" evidence="2"/>
<dbReference type="AlphaFoldDB" id="A0A518DZU3"/>
<name>A0A518DZU3_9BACT</name>
<evidence type="ECO:0000313" key="6">
    <source>
        <dbReference type="EMBL" id="QDU97359.1"/>
    </source>
</evidence>
<keyword evidence="3 6" id="KW-0378">Hydrolase</keyword>
<gene>
    <name evidence="6" type="primary">ywqE_2</name>
    <name evidence="6" type="ORF">Pla8534_52050</name>
</gene>
<dbReference type="InterPro" id="IPR016667">
    <property type="entry name" value="Caps_polysacc_synth_CpsB/CapC"/>
</dbReference>
<reference evidence="6 7" key="1">
    <citation type="submission" date="2019-02" db="EMBL/GenBank/DDBJ databases">
        <title>Deep-cultivation of Planctomycetes and their phenomic and genomic characterization uncovers novel biology.</title>
        <authorList>
            <person name="Wiegand S."/>
            <person name="Jogler M."/>
            <person name="Boedeker C."/>
            <person name="Pinto D."/>
            <person name="Vollmers J."/>
            <person name="Rivas-Marin E."/>
            <person name="Kohn T."/>
            <person name="Peeters S.H."/>
            <person name="Heuer A."/>
            <person name="Rast P."/>
            <person name="Oberbeckmann S."/>
            <person name="Bunk B."/>
            <person name="Jeske O."/>
            <person name="Meyerdierks A."/>
            <person name="Storesund J.E."/>
            <person name="Kallscheuer N."/>
            <person name="Luecker S."/>
            <person name="Lage O.M."/>
            <person name="Pohl T."/>
            <person name="Merkel B.J."/>
            <person name="Hornburger P."/>
            <person name="Mueller R.-W."/>
            <person name="Bruemmer F."/>
            <person name="Labrenz M."/>
            <person name="Spormann A.M."/>
            <person name="Op den Camp H."/>
            <person name="Overmann J."/>
            <person name="Amann R."/>
            <person name="Jetten M.S.M."/>
            <person name="Mascher T."/>
            <person name="Medema M.H."/>
            <person name="Devos D.P."/>
            <person name="Kaster A.-K."/>
            <person name="Ovreas L."/>
            <person name="Rohde M."/>
            <person name="Galperin M.Y."/>
            <person name="Jogler C."/>
        </authorList>
    </citation>
    <scope>NUCLEOTIDE SEQUENCE [LARGE SCALE GENOMIC DNA]</scope>
    <source>
        <strain evidence="6 7">Pla85_3_4</strain>
    </source>
</reference>
<protein>
    <recommendedName>
        <fullName evidence="2">protein-tyrosine-phosphatase</fullName>
        <ecNumber evidence="2">3.1.3.48</ecNumber>
    </recommendedName>
</protein>
<evidence type="ECO:0000313" key="7">
    <source>
        <dbReference type="Proteomes" id="UP000317648"/>
    </source>
</evidence>
<dbReference type="EMBL" id="CP036433">
    <property type="protein sequence ID" value="QDU97359.1"/>
    <property type="molecule type" value="Genomic_DNA"/>
</dbReference>